<dbReference type="EnsemblBacteria" id="AAC06776">
    <property type="protein sequence ID" value="AAC06776"/>
    <property type="gene ID" value="aq_531"/>
</dbReference>
<dbReference type="PIR" id="A70348">
    <property type="entry name" value="A70348"/>
</dbReference>
<dbReference type="GO" id="GO:0015031">
    <property type="term" value="P:protein transport"/>
    <property type="evidence" value="ECO:0007669"/>
    <property type="project" value="UniProtKB-KW"/>
</dbReference>
<evidence type="ECO:0000256" key="6">
    <source>
        <dbReference type="ARBA" id="ARBA00022692"/>
    </source>
</evidence>
<dbReference type="GO" id="GO:0031992">
    <property type="term" value="F:energy transducer activity"/>
    <property type="evidence" value="ECO:0000318"/>
    <property type="project" value="GO_Central"/>
</dbReference>
<organism evidence="11 12">
    <name type="scientific">Aquifex aeolicus (strain VF5)</name>
    <dbReference type="NCBI Taxonomy" id="224324"/>
    <lineage>
        <taxon>Bacteria</taxon>
        <taxon>Pseudomonadati</taxon>
        <taxon>Aquificota</taxon>
        <taxon>Aquificia</taxon>
        <taxon>Aquificales</taxon>
        <taxon>Aquificaceae</taxon>
        <taxon>Aquifex</taxon>
    </lineage>
</organism>
<evidence type="ECO:0000256" key="8">
    <source>
        <dbReference type="ARBA" id="ARBA00022989"/>
    </source>
</evidence>
<keyword evidence="6" id="KW-0812">Transmembrane</keyword>
<evidence type="ECO:0000256" key="5">
    <source>
        <dbReference type="ARBA" id="ARBA00022519"/>
    </source>
</evidence>
<dbReference type="eggNOG" id="COG0810">
    <property type="taxonomic scope" value="Bacteria"/>
</dbReference>
<protein>
    <recommendedName>
        <fullName evidence="10">TonB C-terminal domain-containing protein</fullName>
    </recommendedName>
</protein>
<dbReference type="InterPro" id="IPR037682">
    <property type="entry name" value="TonB_C"/>
</dbReference>
<keyword evidence="3" id="KW-0813">Transport</keyword>
<gene>
    <name evidence="11" type="ordered locus">aq_531</name>
</gene>
<dbReference type="PANTHER" id="PTHR33446">
    <property type="entry name" value="PROTEIN TONB-RELATED"/>
    <property type="match status" value="1"/>
</dbReference>
<keyword evidence="5" id="KW-0997">Cell inner membrane</keyword>
<evidence type="ECO:0000259" key="10">
    <source>
        <dbReference type="PROSITE" id="PS52015"/>
    </source>
</evidence>
<evidence type="ECO:0000256" key="3">
    <source>
        <dbReference type="ARBA" id="ARBA00022448"/>
    </source>
</evidence>
<dbReference type="RefSeq" id="WP_010880311.1">
    <property type="nucleotide sequence ID" value="NC_000918.1"/>
</dbReference>
<keyword evidence="4" id="KW-1003">Cell membrane</keyword>
<evidence type="ECO:0000256" key="7">
    <source>
        <dbReference type="ARBA" id="ARBA00022927"/>
    </source>
</evidence>
<dbReference type="InterPro" id="IPR006260">
    <property type="entry name" value="TonB/TolA_C"/>
</dbReference>
<keyword evidence="7" id="KW-0653">Protein transport</keyword>
<evidence type="ECO:0000256" key="4">
    <source>
        <dbReference type="ARBA" id="ARBA00022475"/>
    </source>
</evidence>
<evidence type="ECO:0000256" key="1">
    <source>
        <dbReference type="ARBA" id="ARBA00004383"/>
    </source>
</evidence>
<dbReference type="NCBIfam" id="TIGR01352">
    <property type="entry name" value="tonB_Cterm"/>
    <property type="match status" value="1"/>
</dbReference>
<dbReference type="Gene3D" id="3.30.1150.10">
    <property type="match status" value="1"/>
</dbReference>
<comment type="subcellular location">
    <subcellularLocation>
        <location evidence="1">Cell inner membrane</location>
        <topology evidence="1">Single-pass membrane protein</topology>
        <orientation evidence="1">Periplasmic side</orientation>
    </subcellularLocation>
</comment>
<name>O66813_AQUAE</name>
<dbReference type="KEGG" id="aae:aq_531"/>
<evidence type="ECO:0000256" key="2">
    <source>
        <dbReference type="ARBA" id="ARBA00006555"/>
    </source>
</evidence>
<dbReference type="SUPFAM" id="SSF74653">
    <property type="entry name" value="TolA/TonB C-terminal domain"/>
    <property type="match status" value="1"/>
</dbReference>
<dbReference type="GO" id="GO:0098797">
    <property type="term" value="C:plasma membrane protein complex"/>
    <property type="evidence" value="ECO:0000318"/>
    <property type="project" value="GO_Central"/>
</dbReference>
<feature type="domain" description="TonB C-terminal" evidence="10">
    <location>
        <begin position="176"/>
        <end position="262"/>
    </location>
</feature>
<dbReference type="OrthoDB" id="15637at2"/>
<keyword evidence="12" id="KW-1185">Reference proteome</keyword>
<proteinExistence type="inferred from homology"/>
<dbReference type="PROSITE" id="PS52015">
    <property type="entry name" value="TONB_CTD"/>
    <property type="match status" value="1"/>
</dbReference>
<dbReference type="InterPro" id="IPR051045">
    <property type="entry name" value="TonB-dependent_transducer"/>
</dbReference>
<keyword evidence="8" id="KW-1133">Transmembrane helix</keyword>
<comment type="similarity">
    <text evidence="2">Belongs to the TonB family.</text>
</comment>
<evidence type="ECO:0000313" key="12">
    <source>
        <dbReference type="Proteomes" id="UP000000798"/>
    </source>
</evidence>
<evidence type="ECO:0000256" key="9">
    <source>
        <dbReference type="ARBA" id="ARBA00023136"/>
    </source>
</evidence>
<dbReference type="HOGENOM" id="CLU_1060263_0_0_0"/>
<dbReference type="EMBL" id="AE000657">
    <property type="protein sequence ID" value="AAC06776.1"/>
    <property type="molecule type" value="Genomic_DNA"/>
</dbReference>
<dbReference type="GO" id="GO:0055085">
    <property type="term" value="P:transmembrane transport"/>
    <property type="evidence" value="ECO:0007669"/>
    <property type="project" value="InterPro"/>
</dbReference>
<dbReference type="STRING" id="224324.aq_531"/>
<dbReference type="Proteomes" id="UP000000798">
    <property type="component" value="Chromosome"/>
</dbReference>
<reference evidence="11 12" key="1">
    <citation type="journal article" date="1998" name="Nature">
        <title>The complete genome of the hyperthermophilic bacterium Aquifex aeolicus.</title>
        <authorList>
            <person name="Deckert G."/>
            <person name="Warren P.V."/>
            <person name="Gaasterland T."/>
            <person name="Young W.G."/>
            <person name="Lenox A.L."/>
            <person name="Graham D.E."/>
            <person name="Overbeek R."/>
            <person name="Snead M.A."/>
            <person name="Keller M."/>
            <person name="Aujay M."/>
            <person name="Huber R."/>
            <person name="Feldman R.A."/>
            <person name="Short J.M."/>
            <person name="Olson G.J."/>
            <person name="Swanson R.V."/>
        </authorList>
    </citation>
    <scope>NUCLEOTIDE SEQUENCE [LARGE SCALE GENOMIC DNA]</scope>
    <source>
        <strain evidence="11 12">VF5</strain>
    </source>
</reference>
<dbReference type="PANTHER" id="PTHR33446:SF2">
    <property type="entry name" value="PROTEIN TONB"/>
    <property type="match status" value="1"/>
</dbReference>
<keyword evidence="9" id="KW-0472">Membrane</keyword>
<evidence type="ECO:0000313" key="11">
    <source>
        <dbReference type="EMBL" id="AAC06776.1"/>
    </source>
</evidence>
<dbReference type="AlphaFoldDB" id="O66813"/>
<dbReference type="Pfam" id="PF03544">
    <property type="entry name" value="TonB_C"/>
    <property type="match status" value="1"/>
</dbReference>
<sequence length="262" mass="30382">MGAKYSFLGYLLSGLLHGALLFSLTHAGLEVREQKSKEPVGLSLKTLQIKKEEPKTVSTIKKSEKKTIKKEQKVVKKPKKTFKKKYKKRHRRKIVKPKKYAVKKIHKTEKVKNVIAQKPKKVTKLTEKKVIHENNLGLHGKTNVLEGSPVKRINTYEQITVAKKTEFSYKKEFLKINFEKIRNYVQERIKYPYIARRMGWEGKVILEIILSEKGCESVRVAHSSGHKVLDRNAVETVKALCGKFPKPREKIRLRLPISYVLR</sequence>
<accession>O66813</accession>
<dbReference type="InParanoid" id="O66813"/>